<dbReference type="InterPro" id="IPR000914">
    <property type="entry name" value="SBP_5_dom"/>
</dbReference>
<evidence type="ECO:0000313" key="4">
    <source>
        <dbReference type="Proteomes" id="UP001199054"/>
    </source>
</evidence>
<dbReference type="InterPro" id="IPR039424">
    <property type="entry name" value="SBP_5"/>
</dbReference>
<dbReference type="CDD" id="cd08504">
    <property type="entry name" value="PBP2_OppA"/>
    <property type="match status" value="1"/>
</dbReference>
<sequence>MRGAKSAKWVAGAIVVALAATACGGGNDKGDSAKGGVFRMGITEPTAIDPFNAQESEGSLVAHNLFTGLYKVEPNGKLIPALAESATTSDDGKTWTFKIKAGTKFSNGEPVDAEAFVRAWTRVADKKSASDVAYHMAGIEGYEDLNSGKSDKFAGVKAVDANTLEVKLSAADFEFDKKTVHTVFAPVPKVAGAADNKAYNDQPIGNGPFKMEGAWEHNKKITLVRNDDYGFEKAKLAKVEITILNPNNTSTLEYQGFQAGTFDWARMPTPQLPVAKQKYAPKNQWVEADTSGINYLVAFNQNAPLNSPDARKAISYAIDREAIAKGVFQGMQKPASSVLPPSFADVYQEGVCTTCVKQDVAKAKELAEKSGLKPGTVLDFGYNTGSGHEEWVQAVAQQLKDVLGLEVKLNGKPFKEALSEQKDKKTAGLWRSAWGADYPTADNFLFPLLATGSINEDPATGAAQGDNRGRYSNPEFDKLLDQARATKDAAARAALYKQAEKLAVDTEQGLIPLWKRTQYRLANTAKFDNVKMDFFEDPNLAEISAK</sequence>
<comment type="caution">
    <text evidence="3">The sequence shown here is derived from an EMBL/GenBank/DDBJ whole genome shotgun (WGS) entry which is preliminary data.</text>
</comment>
<dbReference type="PANTHER" id="PTHR30290:SF83">
    <property type="entry name" value="ABC TRANSPORTER SUBSTRATE-BINDING PROTEIN"/>
    <property type="match status" value="1"/>
</dbReference>
<protein>
    <submittedName>
        <fullName evidence="3">Peptide ABC transporter substrate-binding protein</fullName>
    </submittedName>
</protein>
<dbReference type="PIRSF" id="PIRSF002741">
    <property type="entry name" value="MppA"/>
    <property type="match status" value="1"/>
</dbReference>
<dbReference type="Pfam" id="PF00496">
    <property type="entry name" value="SBP_bac_5"/>
    <property type="match status" value="1"/>
</dbReference>
<organism evidence="3 4">
    <name type="scientific">Streptomyces antimicrobicus</name>
    <dbReference type="NCBI Taxonomy" id="2883108"/>
    <lineage>
        <taxon>Bacteria</taxon>
        <taxon>Bacillati</taxon>
        <taxon>Actinomycetota</taxon>
        <taxon>Actinomycetes</taxon>
        <taxon>Kitasatosporales</taxon>
        <taxon>Streptomycetaceae</taxon>
        <taxon>Streptomyces</taxon>
    </lineage>
</organism>
<dbReference type="EMBL" id="JAJAUY010000104">
    <property type="protein sequence ID" value="MCB5182060.1"/>
    <property type="molecule type" value="Genomic_DNA"/>
</dbReference>
<dbReference type="PANTHER" id="PTHR30290">
    <property type="entry name" value="PERIPLASMIC BINDING COMPONENT OF ABC TRANSPORTER"/>
    <property type="match status" value="1"/>
</dbReference>
<feature type="domain" description="Solute-binding protein family 5" evidence="2">
    <location>
        <begin position="77"/>
        <end position="453"/>
    </location>
</feature>
<evidence type="ECO:0000313" key="3">
    <source>
        <dbReference type="EMBL" id="MCB5182060.1"/>
    </source>
</evidence>
<dbReference type="Proteomes" id="UP001199054">
    <property type="component" value="Unassembled WGS sequence"/>
</dbReference>
<dbReference type="PROSITE" id="PS51257">
    <property type="entry name" value="PROKAR_LIPOPROTEIN"/>
    <property type="match status" value="1"/>
</dbReference>
<dbReference type="Gene3D" id="3.10.105.10">
    <property type="entry name" value="Dipeptide-binding Protein, Domain 3"/>
    <property type="match status" value="1"/>
</dbReference>
<dbReference type="RefSeq" id="WP_226729161.1">
    <property type="nucleotide sequence ID" value="NZ_JAJAUY010000104.1"/>
</dbReference>
<dbReference type="Gene3D" id="3.40.190.10">
    <property type="entry name" value="Periplasmic binding protein-like II"/>
    <property type="match status" value="1"/>
</dbReference>
<feature type="chain" id="PRO_5047173931" evidence="1">
    <location>
        <begin position="23"/>
        <end position="546"/>
    </location>
</feature>
<evidence type="ECO:0000256" key="1">
    <source>
        <dbReference type="SAM" id="SignalP"/>
    </source>
</evidence>
<evidence type="ECO:0000259" key="2">
    <source>
        <dbReference type="Pfam" id="PF00496"/>
    </source>
</evidence>
<proteinExistence type="predicted"/>
<name>A0ABS8BBQ0_9ACTN</name>
<feature type="signal peptide" evidence="1">
    <location>
        <begin position="1"/>
        <end position="22"/>
    </location>
</feature>
<dbReference type="SUPFAM" id="SSF53850">
    <property type="entry name" value="Periplasmic binding protein-like II"/>
    <property type="match status" value="1"/>
</dbReference>
<dbReference type="InterPro" id="IPR030678">
    <property type="entry name" value="Peptide/Ni-bd"/>
</dbReference>
<reference evidence="3 4" key="1">
    <citation type="submission" date="2021-10" db="EMBL/GenBank/DDBJ databases">
        <title>Streptomyces sp. strain SMC 277, a novel streptomycete isolated from soil.</title>
        <authorList>
            <person name="Chanama M."/>
        </authorList>
    </citation>
    <scope>NUCLEOTIDE SEQUENCE [LARGE SCALE GENOMIC DNA]</scope>
    <source>
        <strain evidence="3 4">SMC 277</strain>
    </source>
</reference>
<gene>
    <name evidence="3" type="ORF">LG632_22095</name>
</gene>
<dbReference type="Gene3D" id="3.90.76.10">
    <property type="entry name" value="Dipeptide-binding Protein, Domain 1"/>
    <property type="match status" value="1"/>
</dbReference>
<keyword evidence="1" id="KW-0732">Signal</keyword>
<keyword evidence="4" id="KW-1185">Reference proteome</keyword>
<accession>A0ABS8BBQ0</accession>